<dbReference type="PANTHER" id="PTHR47723">
    <property type="entry name" value="OS05G0353850 PROTEIN"/>
    <property type="match status" value="1"/>
</dbReference>
<dbReference type="SUPFAM" id="SSF53098">
    <property type="entry name" value="Ribonuclease H-like"/>
    <property type="match status" value="1"/>
</dbReference>
<dbReference type="Gene3D" id="3.30.420.10">
    <property type="entry name" value="Ribonuclease H-like superfamily/Ribonuclease H"/>
    <property type="match status" value="1"/>
</dbReference>
<dbReference type="InterPro" id="IPR053151">
    <property type="entry name" value="RNase_H-like"/>
</dbReference>
<evidence type="ECO:0000313" key="2">
    <source>
        <dbReference type="EMBL" id="KAL3528053.1"/>
    </source>
</evidence>
<dbReference type="PANTHER" id="PTHR47723:SF19">
    <property type="entry name" value="POLYNUCLEOTIDYL TRANSFERASE, RIBONUCLEASE H-LIKE SUPERFAMILY PROTEIN"/>
    <property type="match status" value="1"/>
</dbReference>
<comment type="caution">
    <text evidence="2">The sequence shown here is derived from an EMBL/GenBank/DDBJ whole genome shotgun (WGS) entry which is preliminary data.</text>
</comment>
<dbReference type="EMBL" id="JBJUIK010000005">
    <property type="protein sequence ID" value="KAL3528053.1"/>
    <property type="molecule type" value="Genomic_DNA"/>
</dbReference>
<gene>
    <name evidence="2" type="ORF">ACH5RR_012709</name>
</gene>
<dbReference type="Proteomes" id="UP001630127">
    <property type="component" value="Unassembled WGS sequence"/>
</dbReference>
<name>A0ABD3AA53_9GENT</name>
<organism evidence="2 3">
    <name type="scientific">Cinchona calisaya</name>
    <dbReference type="NCBI Taxonomy" id="153742"/>
    <lineage>
        <taxon>Eukaryota</taxon>
        <taxon>Viridiplantae</taxon>
        <taxon>Streptophyta</taxon>
        <taxon>Embryophyta</taxon>
        <taxon>Tracheophyta</taxon>
        <taxon>Spermatophyta</taxon>
        <taxon>Magnoliopsida</taxon>
        <taxon>eudicotyledons</taxon>
        <taxon>Gunneridae</taxon>
        <taxon>Pentapetalae</taxon>
        <taxon>asterids</taxon>
        <taxon>lamiids</taxon>
        <taxon>Gentianales</taxon>
        <taxon>Rubiaceae</taxon>
        <taxon>Cinchonoideae</taxon>
        <taxon>Cinchoneae</taxon>
        <taxon>Cinchona</taxon>
    </lineage>
</organism>
<dbReference type="AlphaFoldDB" id="A0ABD3AA53"/>
<proteinExistence type="predicted"/>
<protein>
    <recommendedName>
        <fullName evidence="1">RNase H type-1 domain-containing protein</fullName>
    </recommendedName>
</protein>
<evidence type="ECO:0000313" key="3">
    <source>
        <dbReference type="Proteomes" id="UP001630127"/>
    </source>
</evidence>
<accession>A0ABD3AA53</accession>
<keyword evidence="3" id="KW-1185">Reference proteome</keyword>
<evidence type="ECO:0000259" key="1">
    <source>
        <dbReference type="Pfam" id="PF13456"/>
    </source>
</evidence>
<feature type="domain" description="RNase H type-1" evidence="1">
    <location>
        <begin position="2"/>
        <end position="86"/>
    </location>
</feature>
<sequence>MNVDGSSRGNPGPAGIGRVIRNNSGLVFFSFSKSQVVQTNLMEKAVALLHGLQIYRDYNLSRVEIEMDSKELQWMIAGKLKFHKSWIRLFGKFKFGSNKVITPSITYTMGQILWLIG</sequence>
<dbReference type="Pfam" id="PF13456">
    <property type="entry name" value="RVT_3"/>
    <property type="match status" value="1"/>
</dbReference>
<dbReference type="CDD" id="cd06222">
    <property type="entry name" value="RNase_H_like"/>
    <property type="match status" value="1"/>
</dbReference>
<reference evidence="2 3" key="1">
    <citation type="submission" date="2024-11" db="EMBL/GenBank/DDBJ databases">
        <title>A near-complete genome assembly of Cinchona calisaya.</title>
        <authorList>
            <person name="Lian D.C."/>
            <person name="Zhao X.W."/>
            <person name="Wei L."/>
        </authorList>
    </citation>
    <scope>NUCLEOTIDE SEQUENCE [LARGE SCALE GENOMIC DNA]</scope>
    <source>
        <tissue evidence="2">Nenye</tissue>
    </source>
</reference>
<dbReference type="InterPro" id="IPR044730">
    <property type="entry name" value="RNase_H-like_dom_plant"/>
</dbReference>
<dbReference type="InterPro" id="IPR036397">
    <property type="entry name" value="RNaseH_sf"/>
</dbReference>
<dbReference type="InterPro" id="IPR012337">
    <property type="entry name" value="RNaseH-like_sf"/>
</dbReference>
<dbReference type="InterPro" id="IPR002156">
    <property type="entry name" value="RNaseH_domain"/>
</dbReference>